<dbReference type="PRINTS" id="PR00320">
    <property type="entry name" value="GPROTEINBRPT"/>
</dbReference>
<dbReference type="Gene3D" id="2.160.20.80">
    <property type="entry name" value="E3 ubiquitin-protein ligase SopA"/>
    <property type="match status" value="1"/>
</dbReference>
<organism evidence="7 8">
    <name type="scientific">Linnemannia exigua</name>
    <dbReference type="NCBI Taxonomy" id="604196"/>
    <lineage>
        <taxon>Eukaryota</taxon>
        <taxon>Fungi</taxon>
        <taxon>Fungi incertae sedis</taxon>
        <taxon>Mucoromycota</taxon>
        <taxon>Mortierellomycotina</taxon>
        <taxon>Mortierellomycetes</taxon>
        <taxon>Mortierellales</taxon>
        <taxon>Mortierellaceae</taxon>
        <taxon>Linnemannia</taxon>
    </lineage>
</organism>
<evidence type="ECO:0000259" key="5">
    <source>
        <dbReference type="Pfam" id="PF05729"/>
    </source>
</evidence>
<dbReference type="InterPro" id="IPR056251">
    <property type="entry name" value="Arm_rpt_dom"/>
</dbReference>
<name>A0AAD4H9V2_9FUNG</name>
<feature type="repeat" description="WD" evidence="3">
    <location>
        <begin position="1603"/>
        <end position="1644"/>
    </location>
</feature>
<dbReference type="Proteomes" id="UP001194580">
    <property type="component" value="Unassembled WGS sequence"/>
</dbReference>
<dbReference type="PROSITE" id="PS50082">
    <property type="entry name" value="WD_REPEATS_2"/>
    <property type="match status" value="7"/>
</dbReference>
<dbReference type="PANTHER" id="PTHR19879">
    <property type="entry name" value="TRANSCRIPTION INITIATION FACTOR TFIID"/>
    <property type="match status" value="1"/>
</dbReference>
<dbReference type="InterPro" id="IPR007111">
    <property type="entry name" value="NACHT_NTPase"/>
</dbReference>
<keyword evidence="8" id="KW-1185">Reference proteome</keyword>
<evidence type="ECO:0000256" key="3">
    <source>
        <dbReference type="PROSITE-ProRule" id="PRU00221"/>
    </source>
</evidence>
<dbReference type="Pfam" id="PF05729">
    <property type="entry name" value="NACHT"/>
    <property type="match status" value="1"/>
</dbReference>
<dbReference type="PROSITE" id="PS50294">
    <property type="entry name" value="WD_REPEATS_REGION"/>
    <property type="match status" value="6"/>
</dbReference>
<gene>
    <name evidence="7" type="ORF">BGZ95_007652</name>
</gene>
<feature type="repeat" description="WD" evidence="3">
    <location>
        <begin position="1470"/>
        <end position="1511"/>
    </location>
</feature>
<proteinExistence type="predicted"/>
<evidence type="ECO:0000256" key="2">
    <source>
        <dbReference type="ARBA" id="ARBA00022737"/>
    </source>
</evidence>
<feature type="domain" description="NACHT" evidence="5">
    <location>
        <begin position="560"/>
        <end position="719"/>
    </location>
</feature>
<dbReference type="Gene3D" id="2.130.10.10">
    <property type="entry name" value="YVTN repeat-like/Quinoprotein amine dehydrogenase"/>
    <property type="match status" value="5"/>
</dbReference>
<dbReference type="SUPFAM" id="SSF50978">
    <property type="entry name" value="WD40 repeat-like"/>
    <property type="match status" value="2"/>
</dbReference>
<evidence type="ECO:0000313" key="8">
    <source>
        <dbReference type="Proteomes" id="UP001194580"/>
    </source>
</evidence>
<dbReference type="CDD" id="cd00200">
    <property type="entry name" value="WD40"/>
    <property type="match status" value="2"/>
</dbReference>
<feature type="domain" description="Arm-like repeat" evidence="6">
    <location>
        <begin position="102"/>
        <end position="445"/>
    </location>
</feature>
<dbReference type="InterPro" id="IPR020472">
    <property type="entry name" value="WD40_PAC1"/>
</dbReference>
<dbReference type="Pfam" id="PF00805">
    <property type="entry name" value="Pentapeptide"/>
    <property type="match status" value="1"/>
</dbReference>
<feature type="repeat" description="WD" evidence="3">
    <location>
        <begin position="1093"/>
        <end position="1134"/>
    </location>
</feature>
<reference evidence="7" key="1">
    <citation type="journal article" date="2020" name="Fungal Divers.">
        <title>Resolving the Mortierellaceae phylogeny through synthesis of multi-gene phylogenetics and phylogenomics.</title>
        <authorList>
            <person name="Vandepol N."/>
            <person name="Liber J."/>
            <person name="Desiro A."/>
            <person name="Na H."/>
            <person name="Kennedy M."/>
            <person name="Barry K."/>
            <person name="Grigoriev I.V."/>
            <person name="Miller A.N."/>
            <person name="O'Donnell K."/>
            <person name="Stajich J.E."/>
            <person name="Bonito G."/>
        </authorList>
    </citation>
    <scope>NUCLEOTIDE SEQUENCE</scope>
    <source>
        <strain evidence="7">NRRL 28262</strain>
    </source>
</reference>
<dbReference type="Pfam" id="PF00400">
    <property type="entry name" value="WD40"/>
    <property type="match status" value="8"/>
</dbReference>
<keyword evidence="1 3" id="KW-0853">WD repeat</keyword>
<evidence type="ECO:0000259" key="6">
    <source>
        <dbReference type="Pfam" id="PF23948"/>
    </source>
</evidence>
<dbReference type="Pfam" id="PF23948">
    <property type="entry name" value="ARM_5"/>
    <property type="match status" value="1"/>
</dbReference>
<dbReference type="InterPro" id="IPR015943">
    <property type="entry name" value="WD40/YVTN_repeat-like_dom_sf"/>
</dbReference>
<keyword evidence="2" id="KW-0677">Repeat</keyword>
<sequence>MSSTQSSTETERAVSSTAVKDRASRPRPLPLKVKPCMDIFRQNIDRPVVHVPLPKPLTRIETTPQLALCLRLLNEDGDNVKQHEEFFQDIMLDTTARLEWIRAMKQDPVEPDRLRWMAKRMVVEFMNDASKGSAKIAEMVYLGPVLDKETYRKLLSCIITEFDKIVEFDTSSLQEIVYLVQAAPPESLHPDDLARILSIFRGRLTGPYFHHSLYPETKLHSYHLILAVSRVLDVMSDHKIEGLNQVIEREPLSGVLSGFQNNSDPFFMYQVCYAFQALQYIPDDESALQTVFRHSTVVVDGLIKVSASKLDLGAVLDGLRNLQDAIGTASAVSKGACSLVERGQGIFESLEEGYRSEEKHPWYAAIRAANALAQAGQLKDLNRLIYEAPCRGDPLFQWGICQLLGELVTDAIWNSTVRHQAFELLEELYKNDPEWAQDETVHIFMRKIFRCLLTVSDEVLSARAEQLIFKELQLSYATRSLIYPLWNRLPLPSSSPILCRIQNVPFIDYDLHKLRLQRLEEHKRSVYIPPQARRSLQATDDTLFPLMDDTLEFLAGHRQVMLVLGDSGIGKSTFNLELEHTLWKGYEKYGTIPLYINLPTIDNPAEALIEKQLEYYNFSEGQIQEMKLYREVVLICDGYDEGQLKSNLHASNQFNRPGQWKVKMVISCRSQYLEQDYRSRFQPQPVDRSQQFTTDVFQEAVVAAFSRVQIQQYVEAYVKELPDVDPLQGRPSWTAEEYLDKLVNIPHLMDLVSNPFLLSLALDALPSVVESYKDLSAIQITSVQLYDGFVKRWIEVNRRRLEDSPLSEAERSELNLLIEDNFLYHGIQFQRDLSTAIFMENAGNPIVKYTHLRDKSTWKAAFFCPDGQAKLLRESSTVTRSGISFRFLHRSLLEYFYSRTIYDPLDYNTDAAVDDRVPTCDLKICLARMNIVSEPSIIQFLVERARQDASFQKQLLDEIEYSKTDSSATIAATNAITILVKAGVSFNSADLRGIKVPGANLSNGQFDSTRFQGADLTGVNLSKAWLRQADLSNVQLKGVRFGELPYLDGATSLVAACAYSPNGYLLAVAEWNGGIDIYEREWTTTTWSRMRRIETNSIGINDCVFCPHNEQIASGGKDGKVRLWDVKSSRNSGSGNGSDGGGKGDGDSDPSWILEGHTRGVVSLSYSATGKKICSSSYDKTIRLWSRMTGQCLFVLEGHTDDVMGVRYLHRDSEYIRWAFIEESTYLFSVGMDETIRTWHAETGRVGTVLKSPIGRLRCIALSADMMALGGENGSIQLWSTKGKKSLGPVLYGHTDSVTSVAFSANGNWLASSSSDRTVRVWDVSAGALISTLTGHSGGVYKVAFSPNGLQMVSVGADMKARLWESDFTWLPLSITEQPQDQRAGALAVAFTPDGQTVHSVDDALYVRQWDPLTGSHQLDLNLFDDTCEDMFFLYCAVFSPDGRQIATAADEGPIRLTSLEPGAETGRILKGHSRAATKLAYSSCGRWIVSCGLDKTVRLWDLHDSTPSRHDTIAELSEDDVGDFDCLAFSPTGRQFAVGYPNGVVRLFDPQSRAIVASTSLSRERLSALAYSPCGQQVVVGTSTTNSIFLWDLQLIEPSVELHGHNKPVRCIAYSPCAQWIVSGSDDETVRLWQRQQPSSAAESWSCVSVVRGFFGSVCDIAWNPVKSLEFVTACKDGSVRVWKVSSSDNGSTVVTLWGSNLGVLCATDMILKGTTGLDSIQQHLLLQRGAIASTPDVDE</sequence>
<evidence type="ECO:0000256" key="4">
    <source>
        <dbReference type="SAM" id="MobiDB-lite"/>
    </source>
</evidence>
<feature type="region of interest" description="Disordered" evidence="4">
    <location>
        <begin position="1"/>
        <end position="28"/>
    </location>
</feature>
<dbReference type="SUPFAM" id="SSF141571">
    <property type="entry name" value="Pentapeptide repeat-like"/>
    <property type="match status" value="1"/>
</dbReference>
<dbReference type="SMART" id="SM00320">
    <property type="entry name" value="WD40"/>
    <property type="match status" value="14"/>
</dbReference>
<dbReference type="InterPro" id="IPR001680">
    <property type="entry name" value="WD40_rpt"/>
</dbReference>
<dbReference type="InterPro" id="IPR019775">
    <property type="entry name" value="WD40_repeat_CS"/>
</dbReference>
<dbReference type="InterPro" id="IPR027417">
    <property type="entry name" value="P-loop_NTPase"/>
</dbReference>
<feature type="compositionally biased region" description="Gly residues" evidence="4">
    <location>
        <begin position="1134"/>
        <end position="1143"/>
    </location>
</feature>
<dbReference type="PANTHER" id="PTHR19879:SF9">
    <property type="entry name" value="TRANSCRIPTION INITIATION FACTOR TFIID SUBUNIT 5"/>
    <property type="match status" value="1"/>
</dbReference>
<dbReference type="Gene3D" id="3.40.50.300">
    <property type="entry name" value="P-loop containing nucleotide triphosphate hydrolases"/>
    <property type="match status" value="1"/>
</dbReference>
<feature type="region of interest" description="Disordered" evidence="4">
    <location>
        <begin position="1129"/>
        <end position="1150"/>
    </location>
</feature>
<dbReference type="SUPFAM" id="SSF48371">
    <property type="entry name" value="ARM repeat"/>
    <property type="match status" value="1"/>
</dbReference>
<evidence type="ECO:0000313" key="7">
    <source>
        <dbReference type="EMBL" id="KAG0280977.1"/>
    </source>
</evidence>
<protein>
    <recommendedName>
        <fullName evidence="9">WD40 repeat-like protein</fullName>
    </recommendedName>
</protein>
<dbReference type="EMBL" id="JAAAIL010000038">
    <property type="protein sequence ID" value="KAG0280977.1"/>
    <property type="molecule type" value="Genomic_DNA"/>
</dbReference>
<feature type="repeat" description="WD" evidence="3">
    <location>
        <begin position="1291"/>
        <end position="1332"/>
    </location>
</feature>
<dbReference type="InterPro" id="IPR036322">
    <property type="entry name" value="WD40_repeat_dom_sf"/>
</dbReference>
<dbReference type="InterPro" id="IPR016024">
    <property type="entry name" value="ARM-type_fold"/>
</dbReference>
<feature type="compositionally biased region" description="Polar residues" evidence="4">
    <location>
        <begin position="1"/>
        <end position="18"/>
    </location>
</feature>
<feature type="repeat" description="WD" evidence="3">
    <location>
        <begin position="1652"/>
        <end position="1694"/>
    </location>
</feature>
<feature type="repeat" description="WD" evidence="3">
    <location>
        <begin position="1154"/>
        <end position="1195"/>
    </location>
</feature>
<comment type="caution">
    <text evidence="7">The sequence shown here is derived from an EMBL/GenBank/DDBJ whole genome shotgun (WGS) entry which is preliminary data.</text>
</comment>
<evidence type="ECO:0000256" key="1">
    <source>
        <dbReference type="ARBA" id="ARBA00022574"/>
    </source>
</evidence>
<accession>A0AAD4H9V2</accession>
<evidence type="ECO:0008006" key="9">
    <source>
        <dbReference type="Google" id="ProtNLM"/>
    </source>
</evidence>
<feature type="repeat" description="WD" evidence="3">
    <location>
        <begin position="1333"/>
        <end position="1365"/>
    </location>
</feature>
<dbReference type="InterPro" id="IPR001646">
    <property type="entry name" value="5peptide_repeat"/>
</dbReference>
<dbReference type="PROSITE" id="PS00678">
    <property type="entry name" value="WD_REPEATS_1"/>
    <property type="match status" value="3"/>
</dbReference>